<keyword evidence="3" id="KW-1185">Reference proteome</keyword>
<sequence>MLRRWLHILSLVLLRIFPVERELFLSTITWCSLKMAGVSHKILIERKVNQDEYDHHGYKGQEKLDFL</sequence>
<dbReference type="Proteomes" id="UP001469553">
    <property type="component" value="Unassembled WGS sequence"/>
</dbReference>
<comment type="caution">
    <text evidence="2">The sequence shown here is derived from an EMBL/GenBank/DDBJ whole genome shotgun (WGS) entry which is preliminary data.</text>
</comment>
<organism evidence="2 3">
    <name type="scientific">Ameca splendens</name>
    <dbReference type="NCBI Taxonomy" id="208324"/>
    <lineage>
        <taxon>Eukaryota</taxon>
        <taxon>Metazoa</taxon>
        <taxon>Chordata</taxon>
        <taxon>Craniata</taxon>
        <taxon>Vertebrata</taxon>
        <taxon>Euteleostomi</taxon>
        <taxon>Actinopterygii</taxon>
        <taxon>Neopterygii</taxon>
        <taxon>Teleostei</taxon>
        <taxon>Neoteleostei</taxon>
        <taxon>Acanthomorphata</taxon>
        <taxon>Ovalentaria</taxon>
        <taxon>Atherinomorphae</taxon>
        <taxon>Cyprinodontiformes</taxon>
        <taxon>Goodeidae</taxon>
        <taxon>Ameca</taxon>
    </lineage>
</organism>
<proteinExistence type="predicted"/>
<gene>
    <name evidence="2" type="ORF">AMECASPLE_009209</name>
</gene>
<accession>A0ABV0YM72</accession>
<dbReference type="EMBL" id="JAHRIP010038129">
    <property type="protein sequence ID" value="MEQ2294957.1"/>
    <property type="molecule type" value="Genomic_DNA"/>
</dbReference>
<feature type="chain" id="PRO_5046317759" evidence="1">
    <location>
        <begin position="22"/>
        <end position="67"/>
    </location>
</feature>
<name>A0ABV0YM72_9TELE</name>
<evidence type="ECO:0000313" key="3">
    <source>
        <dbReference type="Proteomes" id="UP001469553"/>
    </source>
</evidence>
<keyword evidence="1" id="KW-0732">Signal</keyword>
<evidence type="ECO:0000313" key="2">
    <source>
        <dbReference type="EMBL" id="MEQ2294957.1"/>
    </source>
</evidence>
<feature type="signal peptide" evidence="1">
    <location>
        <begin position="1"/>
        <end position="21"/>
    </location>
</feature>
<reference evidence="2 3" key="1">
    <citation type="submission" date="2021-06" db="EMBL/GenBank/DDBJ databases">
        <authorList>
            <person name="Palmer J.M."/>
        </authorList>
    </citation>
    <scope>NUCLEOTIDE SEQUENCE [LARGE SCALE GENOMIC DNA]</scope>
    <source>
        <strain evidence="2 3">AS_MEX2019</strain>
        <tissue evidence="2">Muscle</tissue>
    </source>
</reference>
<protein>
    <submittedName>
        <fullName evidence="2">Uncharacterized protein</fullName>
    </submittedName>
</protein>
<evidence type="ECO:0000256" key="1">
    <source>
        <dbReference type="SAM" id="SignalP"/>
    </source>
</evidence>